<dbReference type="InterPro" id="IPR003439">
    <property type="entry name" value="ABC_transporter-like_ATP-bd"/>
</dbReference>
<evidence type="ECO:0000313" key="11">
    <source>
        <dbReference type="Proteomes" id="UP000014634"/>
    </source>
</evidence>
<dbReference type="InterPro" id="IPR017871">
    <property type="entry name" value="ABC_transporter-like_CS"/>
</dbReference>
<dbReference type="InterPro" id="IPR027417">
    <property type="entry name" value="P-loop_NTPase"/>
</dbReference>
<evidence type="ECO:0000313" key="10">
    <source>
        <dbReference type="EMBL" id="EPF29025.1"/>
    </source>
</evidence>
<protein>
    <submittedName>
        <fullName evidence="10">Oligopeptide/dipeptide ABC transporter, ATP-binding protein domain</fullName>
    </submittedName>
</protein>
<dbReference type="PANTHER" id="PTHR43297">
    <property type="entry name" value="OLIGOPEPTIDE TRANSPORT ATP-BINDING PROTEIN APPD"/>
    <property type="match status" value="1"/>
</dbReference>
<dbReference type="Pfam" id="PF08352">
    <property type="entry name" value="oligo_HPY"/>
    <property type="match status" value="1"/>
</dbReference>
<dbReference type="CDD" id="cd03257">
    <property type="entry name" value="ABC_NikE_OppD_transporters"/>
    <property type="match status" value="1"/>
</dbReference>
<name>A0AA87NT84_TREMD</name>
<dbReference type="Proteomes" id="UP000014634">
    <property type="component" value="Unassembled WGS sequence"/>
</dbReference>
<dbReference type="FunFam" id="3.40.50.300:FF:000016">
    <property type="entry name" value="Oligopeptide ABC transporter ATP-binding component"/>
    <property type="match status" value="1"/>
</dbReference>
<dbReference type="SMART" id="SM00382">
    <property type="entry name" value="AAA"/>
    <property type="match status" value="1"/>
</dbReference>
<accession>A0AA87NT84</accession>
<evidence type="ECO:0000256" key="8">
    <source>
        <dbReference type="SAM" id="MobiDB-lite"/>
    </source>
</evidence>
<dbReference type="InterPro" id="IPR013563">
    <property type="entry name" value="Oligopep_ABC_C"/>
</dbReference>
<dbReference type="GO" id="GO:0015833">
    <property type="term" value="P:peptide transport"/>
    <property type="evidence" value="ECO:0007669"/>
    <property type="project" value="InterPro"/>
</dbReference>
<gene>
    <name evidence="10" type="ORF">HMPREF9195_01269</name>
</gene>
<evidence type="ECO:0000259" key="9">
    <source>
        <dbReference type="PROSITE" id="PS50893"/>
    </source>
</evidence>
<evidence type="ECO:0000256" key="5">
    <source>
        <dbReference type="ARBA" id="ARBA00022741"/>
    </source>
</evidence>
<feature type="compositionally biased region" description="Low complexity" evidence="8">
    <location>
        <begin position="349"/>
        <end position="369"/>
    </location>
</feature>
<comment type="caution">
    <text evidence="10">The sequence shown here is derived from an EMBL/GenBank/DDBJ whole genome shotgun (WGS) entry which is preliminary data.</text>
</comment>
<keyword evidence="5" id="KW-0547">Nucleotide-binding</keyword>
<dbReference type="GO" id="GO:0005886">
    <property type="term" value="C:plasma membrane"/>
    <property type="evidence" value="ECO:0007669"/>
    <property type="project" value="UniProtKB-SubCell"/>
</dbReference>
<comment type="similarity">
    <text evidence="2">Belongs to the ABC transporter superfamily.</text>
</comment>
<organism evidence="10 11">
    <name type="scientific">Treponema medium ATCC 700293</name>
    <dbReference type="NCBI Taxonomy" id="1125700"/>
    <lineage>
        <taxon>Bacteria</taxon>
        <taxon>Pseudomonadati</taxon>
        <taxon>Spirochaetota</taxon>
        <taxon>Spirochaetia</taxon>
        <taxon>Spirochaetales</taxon>
        <taxon>Treponemataceae</taxon>
        <taxon>Treponema</taxon>
    </lineage>
</organism>
<dbReference type="GO" id="GO:0016887">
    <property type="term" value="F:ATP hydrolysis activity"/>
    <property type="evidence" value="ECO:0007669"/>
    <property type="project" value="InterPro"/>
</dbReference>
<dbReference type="PROSITE" id="PS00211">
    <property type="entry name" value="ABC_TRANSPORTER_1"/>
    <property type="match status" value="1"/>
</dbReference>
<dbReference type="SUPFAM" id="SSF52540">
    <property type="entry name" value="P-loop containing nucleoside triphosphate hydrolases"/>
    <property type="match status" value="1"/>
</dbReference>
<dbReference type="PROSITE" id="PS50893">
    <property type="entry name" value="ABC_TRANSPORTER_2"/>
    <property type="match status" value="1"/>
</dbReference>
<dbReference type="Pfam" id="PF00005">
    <property type="entry name" value="ABC_tran"/>
    <property type="match status" value="1"/>
</dbReference>
<keyword evidence="3" id="KW-0813">Transport</keyword>
<feature type="region of interest" description="Disordered" evidence="8">
    <location>
        <begin position="339"/>
        <end position="369"/>
    </location>
</feature>
<evidence type="ECO:0000256" key="4">
    <source>
        <dbReference type="ARBA" id="ARBA00022475"/>
    </source>
</evidence>
<evidence type="ECO:0000256" key="7">
    <source>
        <dbReference type="ARBA" id="ARBA00023136"/>
    </source>
</evidence>
<comment type="subcellular location">
    <subcellularLocation>
        <location evidence="1">Cell inner membrane</location>
        <topology evidence="1">Peripheral membrane protein</topology>
    </subcellularLocation>
</comment>
<reference evidence="10 11" key="1">
    <citation type="submission" date="2013-04" db="EMBL/GenBank/DDBJ databases">
        <title>The Genome Sequence of Treponema medium ATCC 700293.</title>
        <authorList>
            <consortium name="The Broad Institute Genomics Platform"/>
            <person name="Earl A."/>
            <person name="Ward D."/>
            <person name="Feldgarden M."/>
            <person name="Gevers D."/>
            <person name="Leonetti C."/>
            <person name="Blanton J.M."/>
            <person name="Dewhirst F.E."/>
            <person name="Izard J."/>
            <person name="Walker B."/>
            <person name="Young S."/>
            <person name="Zeng Q."/>
            <person name="Gargeya S."/>
            <person name="Fitzgerald M."/>
            <person name="Haas B."/>
            <person name="Abouelleil A."/>
            <person name="Allen A.W."/>
            <person name="Alvarado L."/>
            <person name="Arachchi H.M."/>
            <person name="Berlin A.M."/>
            <person name="Chapman S.B."/>
            <person name="Gainer-Dewar J."/>
            <person name="Goldberg J."/>
            <person name="Griggs A."/>
            <person name="Gujja S."/>
            <person name="Hansen M."/>
            <person name="Howarth C."/>
            <person name="Imamovic A."/>
            <person name="Ireland A."/>
            <person name="Larimer J."/>
            <person name="McCowan C."/>
            <person name="Murphy C."/>
            <person name="Pearson M."/>
            <person name="Poon T.W."/>
            <person name="Priest M."/>
            <person name="Roberts A."/>
            <person name="Saif S."/>
            <person name="Shea T."/>
            <person name="Sisk P."/>
            <person name="Sykes S."/>
            <person name="Wortman J."/>
            <person name="Nusbaum C."/>
            <person name="Birren B."/>
        </authorList>
    </citation>
    <scope>NUCLEOTIDE SEQUENCE [LARGE SCALE GENOMIC DNA]</scope>
    <source>
        <strain evidence="10 11">ATCC 700293</strain>
    </source>
</reference>
<dbReference type="Gene3D" id="3.40.50.300">
    <property type="entry name" value="P-loop containing nucleotide triphosphate hydrolases"/>
    <property type="match status" value="1"/>
</dbReference>
<dbReference type="AlphaFoldDB" id="A0AA87NT84"/>
<proteinExistence type="inferred from homology"/>
<dbReference type="PANTHER" id="PTHR43297:SF2">
    <property type="entry name" value="DIPEPTIDE TRANSPORT ATP-BINDING PROTEIN DPPD"/>
    <property type="match status" value="1"/>
</dbReference>
<evidence type="ECO:0000256" key="6">
    <source>
        <dbReference type="ARBA" id="ARBA00022840"/>
    </source>
</evidence>
<evidence type="ECO:0000256" key="1">
    <source>
        <dbReference type="ARBA" id="ARBA00004417"/>
    </source>
</evidence>
<dbReference type="InterPro" id="IPR050388">
    <property type="entry name" value="ABC_Ni/Peptide_Import"/>
</dbReference>
<keyword evidence="6 10" id="KW-0067">ATP-binding</keyword>
<dbReference type="EMBL" id="ATFE01000008">
    <property type="protein sequence ID" value="EPF29025.1"/>
    <property type="molecule type" value="Genomic_DNA"/>
</dbReference>
<dbReference type="GO" id="GO:0005524">
    <property type="term" value="F:ATP binding"/>
    <property type="evidence" value="ECO:0007669"/>
    <property type="project" value="UniProtKB-KW"/>
</dbReference>
<feature type="domain" description="ABC transporter" evidence="9">
    <location>
        <begin position="12"/>
        <end position="263"/>
    </location>
</feature>
<evidence type="ECO:0000256" key="3">
    <source>
        <dbReference type="ARBA" id="ARBA00022448"/>
    </source>
</evidence>
<sequence length="369" mass="40169">MMNNQKSDEKILQVKNLQTWFWTDAGIVKAVDGVSFDLHKREMLAIVGESGSGKSVTNLAVMNLIPNPPGKIIGGEVWFGGKDVLKMDKQEIRQLRGNKISMIFQDPMTSLNPFLKISTQMIETIRLHQGLSKKDARDRAIEMLKLVGIPAAEKRVDCYPHQFSGGMRQRVMIAMGLSCDPEVLIADEPTSALDVTIQAQILDLIGDLSARLGTAVILITHSLGLVAGMCDRVCVMYAGRIVEQGGVDELFANPAHPYTRGLIKSVPRMDKKNAGRLFSISGQPPNVIDLPPCCPFYPRCSEAMPQCKTEYPASYSLSPSHRTSCWLYQSGNAAKESAAVFQDSTQGGEAVPAASVSNNAAAESAENNE</sequence>
<evidence type="ECO:0000256" key="2">
    <source>
        <dbReference type="ARBA" id="ARBA00005417"/>
    </source>
</evidence>
<keyword evidence="7" id="KW-0472">Membrane</keyword>
<keyword evidence="4" id="KW-1003">Cell membrane</keyword>
<dbReference type="NCBIfam" id="TIGR01727">
    <property type="entry name" value="oligo_HPY"/>
    <property type="match status" value="1"/>
</dbReference>
<dbReference type="InterPro" id="IPR003593">
    <property type="entry name" value="AAA+_ATPase"/>
</dbReference>